<evidence type="ECO:0000256" key="7">
    <source>
        <dbReference type="ARBA" id="ARBA00022989"/>
    </source>
</evidence>
<evidence type="ECO:0000256" key="1">
    <source>
        <dbReference type="ARBA" id="ARBA00004167"/>
    </source>
</evidence>
<dbReference type="InterPro" id="IPR050122">
    <property type="entry name" value="RTK"/>
</dbReference>
<evidence type="ECO:0000313" key="19">
    <source>
        <dbReference type="Proteomes" id="UP001159405"/>
    </source>
</evidence>
<feature type="chain" id="PRO_5045390943" description="receptor protein-tyrosine kinase" evidence="15">
    <location>
        <begin position="21"/>
        <end position="1100"/>
    </location>
</feature>
<dbReference type="Gene3D" id="1.10.510.10">
    <property type="entry name" value="Transferase(Phosphotransferase) domain 1"/>
    <property type="match status" value="1"/>
</dbReference>
<keyword evidence="12" id="KW-0547">Nucleotide-binding</keyword>
<evidence type="ECO:0000256" key="5">
    <source>
        <dbReference type="ARBA" id="ARBA00022737"/>
    </source>
</evidence>
<dbReference type="SUPFAM" id="SSF56112">
    <property type="entry name" value="Protein kinase-like (PK-like)"/>
    <property type="match status" value="1"/>
</dbReference>
<dbReference type="PROSITE" id="PS50853">
    <property type="entry name" value="FN3"/>
    <property type="match status" value="2"/>
</dbReference>
<evidence type="ECO:0000256" key="6">
    <source>
        <dbReference type="ARBA" id="ARBA00022777"/>
    </source>
</evidence>
<dbReference type="PROSITE" id="PS00109">
    <property type="entry name" value="PROTEIN_KINASE_TYR"/>
    <property type="match status" value="1"/>
</dbReference>
<feature type="domain" description="Fibronectin type-III" evidence="17">
    <location>
        <begin position="218"/>
        <end position="317"/>
    </location>
</feature>
<feature type="compositionally biased region" description="Low complexity" evidence="13">
    <location>
        <begin position="731"/>
        <end position="740"/>
    </location>
</feature>
<evidence type="ECO:0000256" key="15">
    <source>
        <dbReference type="SAM" id="SignalP"/>
    </source>
</evidence>
<evidence type="ECO:0000256" key="4">
    <source>
        <dbReference type="ARBA" id="ARBA00022692"/>
    </source>
</evidence>
<comment type="catalytic activity">
    <reaction evidence="11">
        <text>L-tyrosyl-[protein] + ATP = O-phospho-L-tyrosyl-[protein] + ADP + H(+)</text>
        <dbReference type="Rhea" id="RHEA:10596"/>
        <dbReference type="Rhea" id="RHEA-COMP:10136"/>
        <dbReference type="Rhea" id="RHEA-COMP:20101"/>
        <dbReference type="ChEBI" id="CHEBI:15378"/>
        <dbReference type="ChEBI" id="CHEBI:30616"/>
        <dbReference type="ChEBI" id="CHEBI:46858"/>
        <dbReference type="ChEBI" id="CHEBI:61978"/>
        <dbReference type="ChEBI" id="CHEBI:456216"/>
        <dbReference type="EC" id="2.7.10.1"/>
    </reaction>
</comment>
<dbReference type="InterPro" id="IPR017441">
    <property type="entry name" value="Protein_kinase_ATP_BS"/>
</dbReference>
<comment type="caution">
    <text evidence="18">The sequence shown here is derived from an EMBL/GenBank/DDBJ whole genome shotgun (WGS) entry which is preliminary data.</text>
</comment>
<protein>
    <recommendedName>
        <fullName evidence="2">receptor protein-tyrosine kinase</fullName>
        <ecNumber evidence="2">2.7.10.1</ecNumber>
    </recommendedName>
</protein>
<evidence type="ECO:0000259" key="17">
    <source>
        <dbReference type="PROSITE" id="PS50853"/>
    </source>
</evidence>
<feature type="domain" description="Fibronectin type-III" evidence="17">
    <location>
        <begin position="332"/>
        <end position="439"/>
    </location>
</feature>
<keyword evidence="15" id="KW-0732">Signal</keyword>
<keyword evidence="3" id="KW-0808">Transferase</keyword>
<keyword evidence="4 14" id="KW-0812">Transmembrane</keyword>
<dbReference type="SMART" id="SM00060">
    <property type="entry name" value="FN3"/>
    <property type="match status" value="2"/>
</dbReference>
<feature type="region of interest" description="Disordered" evidence="13">
    <location>
        <begin position="731"/>
        <end position="787"/>
    </location>
</feature>
<dbReference type="PANTHER" id="PTHR24416:SF620">
    <property type="entry name" value="TYROSINE-PROTEIN KINASE RECEPTOR TORSO"/>
    <property type="match status" value="1"/>
</dbReference>
<dbReference type="InterPro" id="IPR036116">
    <property type="entry name" value="FN3_sf"/>
</dbReference>
<feature type="binding site" evidence="12">
    <location>
        <position position="568"/>
    </location>
    <ligand>
        <name>ATP</name>
        <dbReference type="ChEBI" id="CHEBI:30616"/>
    </ligand>
</feature>
<dbReference type="InterPro" id="IPR013783">
    <property type="entry name" value="Ig-like_fold"/>
</dbReference>
<dbReference type="InterPro" id="IPR020635">
    <property type="entry name" value="Tyr_kinase_cat_dom"/>
</dbReference>
<feature type="compositionally biased region" description="Polar residues" evidence="13">
    <location>
        <begin position="861"/>
        <end position="874"/>
    </location>
</feature>
<dbReference type="Pfam" id="PF00041">
    <property type="entry name" value="fn3"/>
    <property type="match status" value="1"/>
</dbReference>
<feature type="region of interest" description="Disordered" evidence="13">
    <location>
        <begin position="857"/>
        <end position="886"/>
    </location>
</feature>
<accession>A0ABN8RA12</accession>
<dbReference type="PROSITE" id="PS00107">
    <property type="entry name" value="PROTEIN_KINASE_ATP"/>
    <property type="match status" value="1"/>
</dbReference>
<dbReference type="InterPro" id="IPR001245">
    <property type="entry name" value="Ser-Thr/Tyr_kinase_cat_dom"/>
</dbReference>
<evidence type="ECO:0000256" key="11">
    <source>
        <dbReference type="ARBA" id="ARBA00051243"/>
    </source>
</evidence>
<sequence length="1100" mass="123538">MVATFLVFIFVFAQSRFGKAVSVDDKVVKLAQLTVKCEEKYGEPLARKNSGFPRTYNCSSNCDECLKSKGFYSTAERNSTKCEVNCRETGHGIPCKKGCEFYHRIMNSVDGMNDTRKAVVKGPYLFCRTLNWLVINFEFRFLNLIPAVEPIFLVLRWRFWEGQWNTFDKPTKEVPIQLRLHPGTKFQVEVSVVTSKGLQGTYRGEWMSTLSDKDVLDPPRNISVSFTPDGTTFHGHLSWNLAPHSKTCHYSIHWLATHGDDRGHEEYIFNEHKQHLSTRLQYVMTGMMPKENYTIKVYSVADHKEKGAVVYYETPSLDCFNATGFYICVFGPPQNLTLLNVTHLSHNTSTANVTWSPPLNVSSVDGFQGYSLSWRKVPILEKQKSKPHFETTDLPPENTSFQLVDLHNGFPYVFKVSAVSSKTGKGQEAILHFNTSDPPSKDVENVQNTPTKQRTTDTPYLLVTGLVVIAGIAGFFALAYLFIKRKYGNMSTAVQHMQVQYNIARRALMLLPEDALPIIEPDEWEVEYSSLAFGKQIGEGAFGTVHKANVTGLPGYPSQREVTVAIKKLKANASLEDRRNFITEMTLMKEIGKHLNIVSILGCVTTGGPMCLITEYCPHGDLRSYLRRIRDKKNNPHFILPSGFVSPVYRRKGLPGKGTKSPSPVKKLKQAFSGSCLQVQKSDGYEPYFSENTEGTYVSTTDSNPRVAVSSHSLVNNSSQCFCTGRCTCPSTSQLSQTPSPERKYLNHRRWSQGSSPKTSPKQQFRSSLKLPRKAGSSSPSFPAQNLFPYATPVFSRRGSKGSSSQGGDSLQGDDICIVVTDADPRANPWGSSEAEQDGTPWMANFTAITTQELQEKAFSKKTQQSPGSSATNESSEKNSNEDTRQELTQKDLLSFARQIAVGMEYLSQRKFIHRDLAARNILVCDDHLVKISDFGLSRDVYESCEYQKAQSAGKLPIKWMALESLLDNIYTIESDVWSYGIVLWELITLGTSPYPGVSGRDIQKLLRNGYRMEKPENCSQQVYQIMMSCWAANPDDRPSFTDLRNDLERMLEADDELYISVHCEDYDYYCVLGNDNVSSSNGDENPPTLASNVETQPFI</sequence>
<evidence type="ECO:0000256" key="9">
    <source>
        <dbReference type="ARBA" id="ARBA00023170"/>
    </source>
</evidence>
<dbReference type="CDD" id="cd00192">
    <property type="entry name" value="PTKc"/>
    <property type="match status" value="1"/>
</dbReference>
<dbReference type="PROSITE" id="PS50011">
    <property type="entry name" value="PROTEIN_KINASE_DOM"/>
    <property type="match status" value="1"/>
</dbReference>
<dbReference type="EC" id="2.7.10.1" evidence="2"/>
<feature type="region of interest" description="Disordered" evidence="13">
    <location>
        <begin position="432"/>
        <end position="454"/>
    </location>
</feature>
<feature type="signal peptide" evidence="15">
    <location>
        <begin position="1"/>
        <end position="20"/>
    </location>
</feature>
<dbReference type="Pfam" id="PF07714">
    <property type="entry name" value="PK_Tyr_Ser-Thr"/>
    <property type="match status" value="2"/>
</dbReference>
<feature type="compositionally biased region" description="Polar residues" evidence="13">
    <location>
        <begin position="752"/>
        <end position="767"/>
    </location>
</feature>
<keyword evidence="8 14" id="KW-0472">Membrane</keyword>
<evidence type="ECO:0000259" key="16">
    <source>
        <dbReference type="PROSITE" id="PS50011"/>
    </source>
</evidence>
<evidence type="ECO:0000256" key="10">
    <source>
        <dbReference type="ARBA" id="ARBA00023180"/>
    </source>
</evidence>
<gene>
    <name evidence="18" type="ORF">PLOB_00014695</name>
</gene>
<dbReference type="Gene3D" id="2.60.40.10">
    <property type="entry name" value="Immunoglobulins"/>
    <property type="match status" value="2"/>
</dbReference>
<keyword evidence="9" id="KW-0675">Receptor</keyword>
<evidence type="ECO:0000256" key="3">
    <source>
        <dbReference type="ARBA" id="ARBA00022679"/>
    </source>
</evidence>
<feature type="compositionally biased region" description="Basic and acidic residues" evidence="13">
    <location>
        <begin position="875"/>
        <end position="886"/>
    </location>
</feature>
<dbReference type="CDD" id="cd00063">
    <property type="entry name" value="FN3"/>
    <property type="match status" value="1"/>
</dbReference>
<dbReference type="InterPro" id="IPR008266">
    <property type="entry name" value="Tyr_kinase_AS"/>
</dbReference>
<keyword evidence="12" id="KW-0067">ATP-binding</keyword>
<proteinExistence type="predicted"/>
<dbReference type="InterPro" id="IPR011009">
    <property type="entry name" value="Kinase-like_dom_sf"/>
</dbReference>
<evidence type="ECO:0000256" key="13">
    <source>
        <dbReference type="SAM" id="MobiDB-lite"/>
    </source>
</evidence>
<keyword evidence="6" id="KW-0418">Kinase</keyword>
<dbReference type="Gene3D" id="3.30.200.20">
    <property type="entry name" value="Phosphorylase Kinase, domain 1"/>
    <property type="match status" value="1"/>
</dbReference>
<dbReference type="SUPFAM" id="SSF49265">
    <property type="entry name" value="Fibronectin type III"/>
    <property type="match status" value="2"/>
</dbReference>
<reference evidence="18 19" key="1">
    <citation type="submission" date="2022-05" db="EMBL/GenBank/DDBJ databases">
        <authorList>
            <consortium name="Genoscope - CEA"/>
            <person name="William W."/>
        </authorList>
    </citation>
    <scope>NUCLEOTIDE SEQUENCE [LARGE SCALE GENOMIC DNA]</scope>
</reference>
<evidence type="ECO:0000256" key="8">
    <source>
        <dbReference type="ARBA" id="ARBA00023136"/>
    </source>
</evidence>
<evidence type="ECO:0000256" key="14">
    <source>
        <dbReference type="SAM" id="Phobius"/>
    </source>
</evidence>
<keyword evidence="19" id="KW-1185">Reference proteome</keyword>
<keyword evidence="5" id="KW-0677">Repeat</keyword>
<comment type="subcellular location">
    <subcellularLocation>
        <location evidence="1">Membrane</location>
        <topology evidence="1">Single-pass membrane protein</topology>
    </subcellularLocation>
</comment>
<dbReference type="Proteomes" id="UP001159405">
    <property type="component" value="Unassembled WGS sequence"/>
</dbReference>
<keyword evidence="7 14" id="KW-1133">Transmembrane helix</keyword>
<feature type="region of interest" description="Disordered" evidence="13">
    <location>
        <begin position="1080"/>
        <end position="1100"/>
    </location>
</feature>
<evidence type="ECO:0000256" key="12">
    <source>
        <dbReference type="PROSITE-ProRule" id="PRU10141"/>
    </source>
</evidence>
<feature type="transmembrane region" description="Helical" evidence="14">
    <location>
        <begin position="460"/>
        <end position="483"/>
    </location>
</feature>
<dbReference type="InterPro" id="IPR003961">
    <property type="entry name" value="FN3_dom"/>
</dbReference>
<keyword evidence="10" id="KW-0325">Glycoprotein</keyword>
<feature type="compositionally biased region" description="Polar residues" evidence="13">
    <location>
        <begin position="445"/>
        <end position="454"/>
    </location>
</feature>
<evidence type="ECO:0000313" key="18">
    <source>
        <dbReference type="EMBL" id="CAH3174140.1"/>
    </source>
</evidence>
<organism evidence="18 19">
    <name type="scientific">Porites lobata</name>
    <dbReference type="NCBI Taxonomy" id="104759"/>
    <lineage>
        <taxon>Eukaryota</taxon>
        <taxon>Metazoa</taxon>
        <taxon>Cnidaria</taxon>
        <taxon>Anthozoa</taxon>
        <taxon>Hexacorallia</taxon>
        <taxon>Scleractinia</taxon>
        <taxon>Fungiina</taxon>
        <taxon>Poritidae</taxon>
        <taxon>Porites</taxon>
    </lineage>
</organism>
<dbReference type="PANTHER" id="PTHR24416">
    <property type="entry name" value="TYROSINE-PROTEIN KINASE RECEPTOR"/>
    <property type="match status" value="1"/>
</dbReference>
<dbReference type="SMART" id="SM00219">
    <property type="entry name" value="TyrKc"/>
    <property type="match status" value="1"/>
</dbReference>
<name>A0ABN8RA12_9CNID</name>
<dbReference type="InterPro" id="IPR000719">
    <property type="entry name" value="Prot_kinase_dom"/>
</dbReference>
<feature type="domain" description="Protein kinase" evidence="16">
    <location>
        <begin position="531"/>
        <end position="1052"/>
    </location>
</feature>
<dbReference type="EMBL" id="CALNXK010000188">
    <property type="protein sequence ID" value="CAH3174140.1"/>
    <property type="molecule type" value="Genomic_DNA"/>
</dbReference>
<evidence type="ECO:0000256" key="2">
    <source>
        <dbReference type="ARBA" id="ARBA00011902"/>
    </source>
</evidence>